<dbReference type="GO" id="GO:0005737">
    <property type="term" value="C:cytoplasm"/>
    <property type="evidence" value="ECO:0007669"/>
    <property type="project" value="TreeGrafter"/>
</dbReference>
<evidence type="ECO:0000256" key="1">
    <source>
        <dbReference type="ARBA" id="ARBA00009625"/>
    </source>
</evidence>
<dbReference type="AlphaFoldDB" id="A0A644YWM0"/>
<dbReference type="PANTHER" id="PTHR23408">
    <property type="entry name" value="METHYLMALONYL-COA MUTASE"/>
    <property type="match status" value="1"/>
</dbReference>
<dbReference type="NCBIfam" id="TIGR00750">
    <property type="entry name" value="lao"/>
    <property type="match status" value="1"/>
</dbReference>
<protein>
    <submittedName>
        <fullName evidence="2">Putative GTPase</fullName>
        <ecNumber evidence="2">3.6.-.-</ecNumber>
    </submittedName>
</protein>
<dbReference type="GO" id="GO:0005525">
    <property type="term" value="F:GTP binding"/>
    <property type="evidence" value="ECO:0007669"/>
    <property type="project" value="InterPro"/>
</dbReference>
<evidence type="ECO:0000313" key="2">
    <source>
        <dbReference type="EMBL" id="MPM32699.1"/>
    </source>
</evidence>
<comment type="similarity">
    <text evidence="1">Belongs to the SIMIBI class G3E GTPase family. ArgK/MeaB subfamily.</text>
</comment>
<dbReference type="Gene3D" id="1.10.287.130">
    <property type="match status" value="1"/>
</dbReference>
<comment type="caution">
    <text evidence="2">The sequence shown here is derived from an EMBL/GenBank/DDBJ whole genome shotgun (WGS) entry which is preliminary data.</text>
</comment>
<dbReference type="Gene3D" id="3.40.50.300">
    <property type="entry name" value="P-loop containing nucleotide triphosphate hydrolases"/>
    <property type="match status" value="1"/>
</dbReference>
<dbReference type="InterPro" id="IPR005129">
    <property type="entry name" value="GTPase_ArgK"/>
</dbReference>
<accession>A0A644YWM0</accession>
<keyword evidence="2" id="KW-0378">Hydrolase</keyword>
<dbReference type="InterPro" id="IPR027417">
    <property type="entry name" value="P-loop_NTPase"/>
</dbReference>
<dbReference type="PANTHER" id="PTHR23408:SF3">
    <property type="entry name" value="METHYLMALONIC ACIDURIA TYPE A PROTEIN, MITOCHONDRIAL"/>
    <property type="match status" value="1"/>
</dbReference>
<proteinExistence type="inferred from homology"/>
<organism evidence="2">
    <name type="scientific">bioreactor metagenome</name>
    <dbReference type="NCBI Taxonomy" id="1076179"/>
    <lineage>
        <taxon>unclassified sequences</taxon>
        <taxon>metagenomes</taxon>
        <taxon>ecological metagenomes</taxon>
    </lineage>
</organism>
<dbReference type="NCBIfam" id="NF006958">
    <property type="entry name" value="PRK09435.1"/>
    <property type="match status" value="1"/>
</dbReference>
<sequence>MHHPENDPKYLGLNVNKGVVQPPSINPYLHLRKKQQRKEYSVKEFAEGILAGNITVLSQAVTLVESSKPEHQAMAQAIIEKCLPYSGNAIRVGITGVPGAGKSTSIDAFGMYLVEKGHKLAVLAIDPSSERTKGSILGDKTRMERLSVQENAFIRPSPSAGSLGGVARKTRETIVLCEAAGFDYIFVETVGVGQSETAVHSMVDFFLLIQLAGTGDELQGIKRGIMEMADGIVINKADGDNVEKAKMARSQLRNALHLFPLPESEWSPEVLTYSGYYALGIEEVWDMIHRYIEFVKDSGYFDVRRNKQSKFWMYETINERLRNDFYQNAEIEQLMPLLESEVLSARKSSFVAAKEALDRYYSESKE</sequence>
<dbReference type="EC" id="3.6.-.-" evidence="2"/>
<dbReference type="Pfam" id="PF03308">
    <property type="entry name" value="MeaB"/>
    <property type="match status" value="1"/>
</dbReference>
<dbReference type="Gene3D" id="1.20.5.170">
    <property type="match status" value="1"/>
</dbReference>
<gene>
    <name evidence="2" type="ORF">SDC9_79264</name>
</gene>
<name>A0A644YWM0_9ZZZZ</name>
<dbReference type="SUPFAM" id="SSF52540">
    <property type="entry name" value="P-loop containing nucleoside triphosphate hydrolases"/>
    <property type="match status" value="1"/>
</dbReference>
<dbReference type="GO" id="GO:0003924">
    <property type="term" value="F:GTPase activity"/>
    <property type="evidence" value="ECO:0007669"/>
    <property type="project" value="InterPro"/>
</dbReference>
<dbReference type="CDD" id="cd03114">
    <property type="entry name" value="MMAA-like"/>
    <property type="match status" value="1"/>
</dbReference>
<dbReference type="EMBL" id="VSSQ01006441">
    <property type="protein sequence ID" value="MPM32699.1"/>
    <property type="molecule type" value="Genomic_DNA"/>
</dbReference>
<reference evidence="2" key="1">
    <citation type="submission" date="2019-08" db="EMBL/GenBank/DDBJ databases">
        <authorList>
            <person name="Kucharzyk K."/>
            <person name="Murdoch R.W."/>
            <person name="Higgins S."/>
            <person name="Loffler F."/>
        </authorList>
    </citation>
    <scope>NUCLEOTIDE SEQUENCE</scope>
</reference>